<dbReference type="RefSeq" id="WP_119112164.1">
    <property type="nucleotide sequence ID" value="NZ_CBCSEO010000004.1"/>
</dbReference>
<comment type="cofactor">
    <cofactor evidence="1 6">
        <name>pyridoxal 5'-phosphate</name>
        <dbReference type="ChEBI" id="CHEBI:597326"/>
    </cofactor>
</comment>
<dbReference type="SUPFAM" id="SSF53383">
    <property type="entry name" value="PLP-dependent transferases"/>
    <property type="match status" value="1"/>
</dbReference>
<dbReference type="Gene3D" id="3.90.1150.10">
    <property type="entry name" value="Aspartate Aminotransferase, domain 1"/>
    <property type="match status" value="1"/>
</dbReference>
<dbReference type="Gene3D" id="3.40.640.10">
    <property type="entry name" value="Type I PLP-dependent aspartate aminotransferase-like (Major domain)"/>
    <property type="match status" value="1"/>
</dbReference>
<dbReference type="Proteomes" id="UP000265816">
    <property type="component" value="Unassembled WGS sequence"/>
</dbReference>
<evidence type="ECO:0000256" key="6">
    <source>
        <dbReference type="RuleBase" id="RU362118"/>
    </source>
</evidence>
<dbReference type="CDD" id="cd00614">
    <property type="entry name" value="CGS_like"/>
    <property type="match status" value="1"/>
</dbReference>
<dbReference type="Pfam" id="PF01053">
    <property type="entry name" value="Cys_Met_Meta_PP"/>
    <property type="match status" value="1"/>
</dbReference>
<dbReference type="GO" id="GO:0030170">
    <property type="term" value="F:pyridoxal phosphate binding"/>
    <property type="evidence" value="ECO:0007669"/>
    <property type="project" value="InterPro"/>
</dbReference>
<feature type="modified residue" description="N6-(pyridoxal phosphate)lysine" evidence="5">
    <location>
        <position position="210"/>
    </location>
</feature>
<dbReference type="PANTHER" id="PTHR43797:SF2">
    <property type="entry name" value="HOMOCYSTEINE_CYSTEINE SYNTHASE"/>
    <property type="match status" value="1"/>
</dbReference>
<evidence type="ECO:0000256" key="3">
    <source>
        <dbReference type="ARBA" id="ARBA00022679"/>
    </source>
</evidence>
<evidence type="ECO:0000256" key="5">
    <source>
        <dbReference type="PIRSR" id="PIRSR001434-2"/>
    </source>
</evidence>
<dbReference type="EMBL" id="QWVT01000013">
    <property type="protein sequence ID" value="RID86258.1"/>
    <property type="molecule type" value="Genomic_DNA"/>
</dbReference>
<feature type="coiled-coil region" evidence="7">
    <location>
        <begin position="403"/>
        <end position="433"/>
    </location>
</feature>
<dbReference type="FunFam" id="3.40.640.10:FF:000035">
    <property type="entry name" value="O-succinylhomoserine sulfhydrylase"/>
    <property type="match status" value="1"/>
</dbReference>
<accession>A0A398BBP4</accession>
<dbReference type="PANTHER" id="PTHR43797">
    <property type="entry name" value="HOMOCYSTEINE/CYSTEINE SYNTHASE"/>
    <property type="match status" value="1"/>
</dbReference>
<comment type="similarity">
    <text evidence="2 6">Belongs to the trans-sulfuration enzymes family.</text>
</comment>
<dbReference type="GO" id="GO:0004124">
    <property type="term" value="F:cysteine synthase activity"/>
    <property type="evidence" value="ECO:0007669"/>
    <property type="project" value="TreeGrafter"/>
</dbReference>
<dbReference type="AlphaFoldDB" id="A0A398BBP4"/>
<dbReference type="InterPro" id="IPR006235">
    <property type="entry name" value="OAc-hSer/O-AcSer_sulfhydrylase"/>
</dbReference>
<proteinExistence type="inferred from homology"/>
<evidence type="ECO:0000256" key="7">
    <source>
        <dbReference type="SAM" id="Coils"/>
    </source>
</evidence>
<reference evidence="8 9" key="1">
    <citation type="submission" date="2018-08" db="EMBL/GenBank/DDBJ databases">
        <title>Bacillus jemisoniae sp. nov., Bacillus chryseoplanitiae sp. nov., Bacillus resnikiae sp. nov., and Bacillus frankliniae sp. nov., isolated from Viking spacecraft and associated surfaces.</title>
        <authorList>
            <person name="Seuylemezian A."/>
            <person name="Vaishampayan P."/>
        </authorList>
    </citation>
    <scope>NUCLEOTIDE SEQUENCE [LARGE SCALE GENOMIC DNA]</scope>
    <source>
        <strain evidence="8 9">JJ-247</strain>
    </source>
</reference>
<dbReference type="GO" id="GO:0006535">
    <property type="term" value="P:cysteine biosynthetic process from serine"/>
    <property type="evidence" value="ECO:0007669"/>
    <property type="project" value="TreeGrafter"/>
</dbReference>
<organism evidence="8 9">
    <name type="scientific">Mesobacillus zeae</name>
    <dbReference type="NCBI Taxonomy" id="1917180"/>
    <lineage>
        <taxon>Bacteria</taxon>
        <taxon>Bacillati</taxon>
        <taxon>Bacillota</taxon>
        <taxon>Bacilli</taxon>
        <taxon>Bacillales</taxon>
        <taxon>Bacillaceae</taxon>
        <taxon>Mesobacillus</taxon>
    </lineage>
</organism>
<dbReference type="OrthoDB" id="9803887at2"/>
<dbReference type="InterPro" id="IPR015421">
    <property type="entry name" value="PyrdxlP-dep_Trfase_major"/>
</dbReference>
<gene>
    <name evidence="8" type="ORF">D1970_06945</name>
</gene>
<dbReference type="GO" id="GO:0019346">
    <property type="term" value="P:transsulfuration"/>
    <property type="evidence" value="ECO:0007669"/>
    <property type="project" value="InterPro"/>
</dbReference>
<evidence type="ECO:0000313" key="9">
    <source>
        <dbReference type="Proteomes" id="UP000265816"/>
    </source>
</evidence>
<keyword evidence="3 8" id="KW-0808">Transferase</keyword>
<evidence type="ECO:0000313" key="8">
    <source>
        <dbReference type="EMBL" id="RID86258.1"/>
    </source>
</evidence>
<dbReference type="InterPro" id="IPR015424">
    <property type="entry name" value="PyrdxlP-dep_Trfase"/>
</dbReference>
<keyword evidence="4 5" id="KW-0663">Pyridoxal phosphate</keyword>
<sequence>MTEQKQLKIETIGVHGGLTADEATGARAVPIYLSNAYEFKSTDHAARLFALEEPGYIYSRIHNPTVNVFEERVALLEGGVGALGVSSGMAAITLAILNIAHAGDEIVAASNLYGGTYNLFSVTLPKYGIKVKLVDPQDPENFRKAITEKTKAVYAETIGNPSLRVLDIEKTAEIAHEAGIPLIVDNTFATPYLCRPIDHGADIVVHSATKWLLGNGTTLGGIIVDGGKFDWNSPKFPGFTTPDSSYHDIVYSEAIGAAAYIVKARVQLLRDIGTSLSPQSAFQFTLGLETLHVRMKEHIANAKKVVEYLDAHPAVSWVSYPGHENHPDKELAGKYLPKGAGAVVVFGIEGGREAGARLIDSIQLWSHVANVGDAKSLIIHPASTTHQQLDTLGLASAGVPEDLIRLSVGIENIEDLLDDLEQAIQKAVAARKDSASFCS</sequence>
<dbReference type="InterPro" id="IPR015422">
    <property type="entry name" value="PyrdxlP-dep_Trfase_small"/>
</dbReference>
<name>A0A398BBP4_9BACI</name>
<keyword evidence="7" id="KW-0175">Coiled coil</keyword>
<evidence type="ECO:0000256" key="4">
    <source>
        <dbReference type="ARBA" id="ARBA00022898"/>
    </source>
</evidence>
<comment type="caution">
    <text evidence="8">The sequence shown here is derived from an EMBL/GenBank/DDBJ whole genome shotgun (WGS) entry which is preliminary data.</text>
</comment>
<dbReference type="PIRSF" id="PIRSF001434">
    <property type="entry name" value="CGS"/>
    <property type="match status" value="1"/>
</dbReference>
<evidence type="ECO:0000256" key="1">
    <source>
        <dbReference type="ARBA" id="ARBA00001933"/>
    </source>
</evidence>
<dbReference type="NCBIfam" id="TIGR01326">
    <property type="entry name" value="OAH_OAS_sulfhy"/>
    <property type="match status" value="1"/>
</dbReference>
<dbReference type="GO" id="GO:0071269">
    <property type="term" value="P:L-homocysteine biosynthetic process"/>
    <property type="evidence" value="ECO:0007669"/>
    <property type="project" value="TreeGrafter"/>
</dbReference>
<evidence type="ECO:0000256" key="2">
    <source>
        <dbReference type="ARBA" id="ARBA00009077"/>
    </source>
</evidence>
<keyword evidence="9" id="KW-1185">Reference proteome</keyword>
<dbReference type="InterPro" id="IPR000277">
    <property type="entry name" value="Cys/Met-Metab_PyrdxlP-dep_enz"/>
</dbReference>
<dbReference type="GO" id="GO:0003961">
    <property type="term" value="F:O-acetylhomoserine aminocarboxypropyltransferase activity"/>
    <property type="evidence" value="ECO:0007669"/>
    <property type="project" value="TreeGrafter"/>
</dbReference>
<protein>
    <submittedName>
        <fullName evidence="8">O-acetylhomoserine aminocarboxypropyltransferase/cysteine synthase</fullName>
    </submittedName>
</protein>
<dbReference type="GO" id="GO:0005737">
    <property type="term" value="C:cytoplasm"/>
    <property type="evidence" value="ECO:0007669"/>
    <property type="project" value="TreeGrafter"/>
</dbReference>